<comment type="caution">
    <text evidence="1">The sequence shown here is derived from an EMBL/GenBank/DDBJ whole genome shotgun (WGS) entry which is preliminary data.</text>
</comment>
<dbReference type="Gene3D" id="3.40.630.10">
    <property type="entry name" value="Zn peptidases"/>
    <property type="match status" value="1"/>
</dbReference>
<dbReference type="Proteomes" id="UP000256708">
    <property type="component" value="Unassembled WGS sequence"/>
</dbReference>
<dbReference type="AlphaFoldDB" id="A0A3D8LF39"/>
<evidence type="ECO:0000313" key="2">
    <source>
        <dbReference type="Proteomes" id="UP000256708"/>
    </source>
</evidence>
<proteinExistence type="predicted"/>
<dbReference type="OrthoDB" id="9782876at2"/>
<reference evidence="2" key="1">
    <citation type="submission" date="2018-08" db="EMBL/GenBank/DDBJ databases">
        <authorList>
            <person name="Liu Z.-W."/>
            <person name="Du Z.-J."/>
        </authorList>
    </citation>
    <scope>NUCLEOTIDE SEQUENCE [LARGE SCALE GENOMIC DNA]</scope>
    <source>
        <strain evidence="2">H4X</strain>
    </source>
</reference>
<name>A0A3D8LF39_9BACT</name>
<dbReference type="EMBL" id="QRGR01000007">
    <property type="protein sequence ID" value="RDV15916.1"/>
    <property type="molecule type" value="Genomic_DNA"/>
</dbReference>
<protein>
    <recommendedName>
        <fullName evidence="3">Succinylglutamate desuccinylase</fullName>
    </recommendedName>
</protein>
<gene>
    <name evidence="1" type="ORF">DXT99_07970</name>
</gene>
<evidence type="ECO:0000313" key="1">
    <source>
        <dbReference type="EMBL" id="RDV15916.1"/>
    </source>
</evidence>
<dbReference type="RefSeq" id="WP_115564988.1">
    <property type="nucleotide sequence ID" value="NZ_QRGR01000007.1"/>
</dbReference>
<dbReference type="SUPFAM" id="SSF53187">
    <property type="entry name" value="Zn-dependent exopeptidases"/>
    <property type="match status" value="1"/>
</dbReference>
<sequence>MALFLDGKPASVENPMMIAKRTSVDSEHEGFFYSDLSSGNFVKKGMKLGYVTDLFGNHVTDITCPTDGVILYKTFNPPIKKGDGLFSIGHTN</sequence>
<keyword evidence="2" id="KW-1185">Reference proteome</keyword>
<evidence type="ECO:0008006" key="3">
    <source>
        <dbReference type="Google" id="ProtNLM"/>
    </source>
</evidence>
<organism evidence="1 2">
    <name type="scientific">Pontibacter diazotrophicus</name>
    <dbReference type="NCBI Taxonomy" id="1400979"/>
    <lineage>
        <taxon>Bacteria</taxon>
        <taxon>Pseudomonadati</taxon>
        <taxon>Bacteroidota</taxon>
        <taxon>Cytophagia</taxon>
        <taxon>Cytophagales</taxon>
        <taxon>Hymenobacteraceae</taxon>
        <taxon>Pontibacter</taxon>
    </lineage>
</organism>
<accession>A0A3D8LF39</accession>